<gene>
    <name evidence="2" type="ORF">RF55_586</name>
</gene>
<comment type="caution">
    <text evidence="2">The sequence shown here is derived from an EMBL/GenBank/DDBJ whole genome shotgun (WGS) entry which is preliminary data.</text>
</comment>
<feature type="compositionally biased region" description="Basic residues" evidence="1">
    <location>
        <begin position="202"/>
        <end position="213"/>
    </location>
</feature>
<keyword evidence="2" id="KW-0436">Ligase</keyword>
<evidence type="ECO:0000256" key="1">
    <source>
        <dbReference type="SAM" id="MobiDB-lite"/>
    </source>
</evidence>
<evidence type="ECO:0000313" key="3">
    <source>
        <dbReference type="Proteomes" id="UP000036403"/>
    </source>
</evidence>
<protein>
    <submittedName>
        <fullName evidence="2">Bifunctional glutamate--cysteine ligase glutathione synthetase</fullName>
    </submittedName>
</protein>
<feature type="compositionally biased region" description="Basic and acidic residues" evidence="1">
    <location>
        <begin position="214"/>
        <end position="229"/>
    </location>
</feature>
<keyword evidence="3" id="KW-1185">Reference proteome</keyword>
<proteinExistence type="predicted"/>
<dbReference type="PaxDb" id="67767-A0A0J7L8X0"/>
<name>A0A0J7L8X0_LASNI</name>
<dbReference type="Proteomes" id="UP000036403">
    <property type="component" value="Unassembled WGS sequence"/>
</dbReference>
<sequence length="229" mass="25758">MTMIRVIPRVSDSESGRFRLVQDVKSPNLGLRTARDRGKTIESKQSSVEIALVTCHGFENVDQEVRNREGCRDICLETEVIEPSSDPPLSTQQEDVPTIIRNDSGKSTEFPQENADDQQTVREIARNEKLRGHVERSCESVDRKQNCGDRVEIERKEEKCSSWWKDGGQTILHFFAKILGKRVGMGAKGPADVSPIGKRVKRVSRGGKNHNGHRRDINGGERKECHGGR</sequence>
<dbReference type="AlphaFoldDB" id="A0A0J7L8X0"/>
<reference evidence="2 3" key="1">
    <citation type="submission" date="2015-04" db="EMBL/GenBank/DDBJ databases">
        <title>Lasius niger genome sequencing.</title>
        <authorList>
            <person name="Konorov E.A."/>
            <person name="Nikitin M.A."/>
            <person name="Kirill M.V."/>
            <person name="Chang P."/>
        </authorList>
    </citation>
    <scope>NUCLEOTIDE SEQUENCE [LARGE SCALE GENOMIC DNA]</scope>
    <source>
        <tissue evidence="2">Whole</tissue>
    </source>
</reference>
<feature type="region of interest" description="Disordered" evidence="1">
    <location>
        <begin position="202"/>
        <end position="229"/>
    </location>
</feature>
<dbReference type="GO" id="GO:0016874">
    <property type="term" value="F:ligase activity"/>
    <property type="evidence" value="ECO:0007669"/>
    <property type="project" value="UniProtKB-KW"/>
</dbReference>
<evidence type="ECO:0000313" key="2">
    <source>
        <dbReference type="EMBL" id="KMR04621.1"/>
    </source>
</evidence>
<dbReference type="EMBL" id="LBMM01000173">
    <property type="protein sequence ID" value="KMR04621.1"/>
    <property type="molecule type" value="Genomic_DNA"/>
</dbReference>
<dbReference type="OrthoDB" id="7537600at2759"/>
<accession>A0A0J7L8X0</accession>
<organism evidence="2 3">
    <name type="scientific">Lasius niger</name>
    <name type="common">Black garden ant</name>
    <dbReference type="NCBI Taxonomy" id="67767"/>
    <lineage>
        <taxon>Eukaryota</taxon>
        <taxon>Metazoa</taxon>
        <taxon>Ecdysozoa</taxon>
        <taxon>Arthropoda</taxon>
        <taxon>Hexapoda</taxon>
        <taxon>Insecta</taxon>
        <taxon>Pterygota</taxon>
        <taxon>Neoptera</taxon>
        <taxon>Endopterygota</taxon>
        <taxon>Hymenoptera</taxon>
        <taxon>Apocrita</taxon>
        <taxon>Aculeata</taxon>
        <taxon>Formicoidea</taxon>
        <taxon>Formicidae</taxon>
        <taxon>Formicinae</taxon>
        <taxon>Lasius</taxon>
        <taxon>Lasius</taxon>
    </lineage>
</organism>